<dbReference type="Pfam" id="PF02223">
    <property type="entry name" value="Thymidylate_kin"/>
    <property type="match status" value="1"/>
</dbReference>
<dbReference type="GO" id="GO:0006235">
    <property type="term" value="P:dTTP biosynthetic process"/>
    <property type="evidence" value="ECO:0007669"/>
    <property type="project" value="UniProtKB-UniRule"/>
</dbReference>
<dbReference type="FunFam" id="3.40.50.300:FF:000225">
    <property type="entry name" value="Thymidylate kinase"/>
    <property type="match status" value="1"/>
</dbReference>
<dbReference type="NCBIfam" id="TIGR00041">
    <property type="entry name" value="DTMP_kinase"/>
    <property type="match status" value="1"/>
</dbReference>
<comment type="function">
    <text evidence="11 12">Phosphorylation of dTMP to form dTDP in both de novo and salvage pathways of dTTP synthesis.</text>
</comment>
<evidence type="ECO:0000256" key="3">
    <source>
        <dbReference type="ARBA" id="ARBA00017144"/>
    </source>
</evidence>
<dbReference type="GO" id="GO:0004798">
    <property type="term" value="F:dTMP kinase activity"/>
    <property type="evidence" value="ECO:0007669"/>
    <property type="project" value="UniProtKB-UniRule"/>
</dbReference>
<gene>
    <name evidence="12" type="primary">tmk</name>
    <name evidence="14" type="ORF">IAC56_05205</name>
</gene>
<dbReference type="PANTHER" id="PTHR10344">
    <property type="entry name" value="THYMIDYLATE KINASE"/>
    <property type="match status" value="1"/>
</dbReference>
<dbReference type="InterPro" id="IPR018094">
    <property type="entry name" value="Thymidylate_kinase"/>
</dbReference>
<evidence type="ECO:0000256" key="10">
    <source>
        <dbReference type="ARBA" id="ARBA00048743"/>
    </source>
</evidence>
<dbReference type="GO" id="GO:0006227">
    <property type="term" value="P:dUDP biosynthetic process"/>
    <property type="evidence" value="ECO:0007669"/>
    <property type="project" value="TreeGrafter"/>
</dbReference>
<dbReference type="Proteomes" id="UP000824083">
    <property type="component" value="Unassembled WGS sequence"/>
</dbReference>
<comment type="caution">
    <text evidence="14">The sequence shown here is derived from an EMBL/GenBank/DDBJ whole genome shotgun (WGS) entry which is preliminary data.</text>
</comment>
<evidence type="ECO:0000313" key="15">
    <source>
        <dbReference type="Proteomes" id="UP000824083"/>
    </source>
</evidence>
<feature type="domain" description="Thymidylate kinase-like" evidence="13">
    <location>
        <begin position="9"/>
        <end position="192"/>
    </location>
</feature>
<dbReference type="CDD" id="cd01672">
    <property type="entry name" value="TMPK"/>
    <property type="match status" value="1"/>
</dbReference>
<dbReference type="EMBL" id="DVMY01000084">
    <property type="protein sequence ID" value="HIU37652.1"/>
    <property type="molecule type" value="Genomic_DNA"/>
</dbReference>
<accession>A0A9D1II04</accession>
<protein>
    <recommendedName>
        <fullName evidence="3 12">Thymidylate kinase</fullName>
        <ecNumber evidence="2 12">2.7.4.9</ecNumber>
    </recommendedName>
    <alternativeName>
        <fullName evidence="9 12">dTMP kinase</fullName>
    </alternativeName>
</protein>
<dbReference type="Gene3D" id="3.40.50.300">
    <property type="entry name" value="P-loop containing nucleotide triphosphate hydrolases"/>
    <property type="match status" value="1"/>
</dbReference>
<dbReference type="InterPro" id="IPR039430">
    <property type="entry name" value="Thymidylate_kin-like_dom"/>
</dbReference>
<organism evidence="14 15">
    <name type="scientific">Candidatus Aphodousia faecigallinarum</name>
    <dbReference type="NCBI Taxonomy" id="2840677"/>
    <lineage>
        <taxon>Bacteria</taxon>
        <taxon>Pseudomonadati</taxon>
        <taxon>Pseudomonadota</taxon>
        <taxon>Betaproteobacteria</taxon>
        <taxon>Burkholderiales</taxon>
        <taxon>Sutterellaceae</taxon>
        <taxon>Sutterellaceae incertae sedis</taxon>
        <taxon>Candidatus Aphodousia</taxon>
    </lineage>
</organism>
<feature type="binding site" evidence="12">
    <location>
        <begin position="11"/>
        <end position="18"/>
    </location>
    <ligand>
        <name>ATP</name>
        <dbReference type="ChEBI" id="CHEBI:30616"/>
    </ligand>
</feature>
<keyword evidence="7 12" id="KW-0418">Kinase</keyword>
<reference evidence="14" key="1">
    <citation type="submission" date="2020-10" db="EMBL/GenBank/DDBJ databases">
        <authorList>
            <person name="Gilroy R."/>
        </authorList>
    </citation>
    <scope>NUCLEOTIDE SEQUENCE</scope>
    <source>
        <strain evidence="14">7463</strain>
    </source>
</reference>
<evidence type="ECO:0000256" key="8">
    <source>
        <dbReference type="ARBA" id="ARBA00022840"/>
    </source>
</evidence>
<keyword evidence="5 12" id="KW-0545">Nucleotide biosynthesis</keyword>
<reference evidence="14" key="2">
    <citation type="journal article" date="2021" name="PeerJ">
        <title>Extensive microbial diversity within the chicken gut microbiome revealed by metagenomics and culture.</title>
        <authorList>
            <person name="Gilroy R."/>
            <person name="Ravi A."/>
            <person name="Getino M."/>
            <person name="Pursley I."/>
            <person name="Horton D.L."/>
            <person name="Alikhan N.F."/>
            <person name="Baker D."/>
            <person name="Gharbi K."/>
            <person name="Hall N."/>
            <person name="Watson M."/>
            <person name="Adriaenssens E.M."/>
            <person name="Foster-Nyarko E."/>
            <person name="Jarju S."/>
            <person name="Secka A."/>
            <person name="Antonio M."/>
            <person name="Oren A."/>
            <person name="Chaudhuri R.R."/>
            <person name="La Ragione R."/>
            <person name="Hildebrand F."/>
            <person name="Pallen M.J."/>
        </authorList>
    </citation>
    <scope>NUCLEOTIDE SEQUENCE</scope>
    <source>
        <strain evidence="14">7463</strain>
    </source>
</reference>
<dbReference type="HAMAP" id="MF_00165">
    <property type="entry name" value="Thymidylate_kinase"/>
    <property type="match status" value="1"/>
</dbReference>
<evidence type="ECO:0000256" key="6">
    <source>
        <dbReference type="ARBA" id="ARBA00022741"/>
    </source>
</evidence>
<evidence type="ECO:0000313" key="14">
    <source>
        <dbReference type="EMBL" id="HIU37652.1"/>
    </source>
</evidence>
<evidence type="ECO:0000259" key="13">
    <source>
        <dbReference type="Pfam" id="PF02223"/>
    </source>
</evidence>
<comment type="catalytic activity">
    <reaction evidence="10 12">
        <text>dTMP + ATP = dTDP + ADP</text>
        <dbReference type="Rhea" id="RHEA:13517"/>
        <dbReference type="ChEBI" id="CHEBI:30616"/>
        <dbReference type="ChEBI" id="CHEBI:58369"/>
        <dbReference type="ChEBI" id="CHEBI:63528"/>
        <dbReference type="ChEBI" id="CHEBI:456216"/>
        <dbReference type="EC" id="2.7.4.9"/>
    </reaction>
</comment>
<evidence type="ECO:0000256" key="2">
    <source>
        <dbReference type="ARBA" id="ARBA00012980"/>
    </source>
</evidence>
<dbReference type="AlphaFoldDB" id="A0A9D1II04"/>
<dbReference type="GO" id="GO:0006233">
    <property type="term" value="P:dTDP biosynthetic process"/>
    <property type="evidence" value="ECO:0007669"/>
    <property type="project" value="InterPro"/>
</dbReference>
<evidence type="ECO:0000256" key="7">
    <source>
        <dbReference type="ARBA" id="ARBA00022777"/>
    </source>
</evidence>
<evidence type="ECO:0000256" key="11">
    <source>
        <dbReference type="ARBA" id="ARBA00057735"/>
    </source>
</evidence>
<dbReference type="GO" id="GO:0005524">
    <property type="term" value="F:ATP binding"/>
    <property type="evidence" value="ECO:0007669"/>
    <property type="project" value="UniProtKB-UniRule"/>
</dbReference>
<evidence type="ECO:0000256" key="4">
    <source>
        <dbReference type="ARBA" id="ARBA00022679"/>
    </source>
</evidence>
<evidence type="ECO:0000256" key="9">
    <source>
        <dbReference type="ARBA" id="ARBA00029962"/>
    </source>
</evidence>
<evidence type="ECO:0000256" key="12">
    <source>
        <dbReference type="HAMAP-Rule" id="MF_00165"/>
    </source>
</evidence>
<dbReference type="GO" id="GO:0005829">
    <property type="term" value="C:cytosol"/>
    <property type="evidence" value="ECO:0007669"/>
    <property type="project" value="TreeGrafter"/>
</dbReference>
<keyword evidence="6 12" id="KW-0547">Nucleotide-binding</keyword>
<proteinExistence type="inferred from homology"/>
<dbReference type="SUPFAM" id="SSF52540">
    <property type="entry name" value="P-loop containing nucleoside triphosphate hydrolases"/>
    <property type="match status" value="1"/>
</dbReference>
<evidence type="ECO:0000256" key="5">
    <source>
        <dbReference type="ARBA" id="ARBA00022727"/>
    </source>
</evidence>
<keyword evidence="4 12" id="KW-0808">Transferase</keyword>
<comment type="similarity">
    <text evidence="1 12">Belongs to the thymidylate kinase family.</text>
</comment>
<evidence type="ECO:0000256" key="1">
    <source>
        <dbReference type="ARBA" id="ARBA00009776"/>
    </source>
</evidence>
<dbReference type="PANTHER" id="PTHR10344:SF4">
    <property type="entry name" value="UMP-CMP KINASE 2, MITOCHONDRIAL"/>
    <property type="match status" value="1"/>
</dbReference>
<keyword evidence="8 12" id="KW-0067">ATP-binding</keyword>
<dbReference type="InterPro" id="IPR027417">
    <property type="entry name" value="P-loop_NTPase"/>
</dbReference>
<dbReference type="EC" id="2.7.4.9" evidence="2 12"/>
<sequence>MQRGRFITFEGIDGAGKSTQIDVIEATLKARGLEVIRTREPGGTPLGEVIRKELLSVSMDPATETLLFFASRAEHIAQVIRPSIERGAWVLSDRFTDATYAYQVGGRGFPAHKVEELERWTQGELQPDRTVLFDIEPAVAAERVAKARNLDRFEKENLEFFTRVRNAYLTRAKQAPNRFLIVNSMQERETVSDILRKEFSTWA</sequence>
<name>A0A9D1II04_9BURK</name>